<dbReference type="PANTHER" id="PTHR45781:SF1">
    <property type="entry name" value="HMG BOX DOMAIN-CONTAINING PROTEIN"/>
    <property type="match status" value="1"/>
</dbReference>
<comment type="caution">
    <text evidence="7">The sequence shown here is derived from an EMBL/GenBank/DDBJ whole genome shotgun (WGS) entry which is preliminary data.</text>
</comment>
<dbReference type="AlphaFoldDB" id="A0AAD8B7P6"/>
<dbReference type="Proteomes" id="UP001233172">
    <property type="component" value="Unassembled WGS sequence"/>
</dbReference>
<organism evidence="7 8">
    <name type="scientific">Biomphalaria pfeifferi</name>
    <name type="common">Bloodfluke planorb</name>
    <name type="synonym">Freshwater snail</name>
    <dbReference type="NCBI Taxonomy" id="112525"/>
    <lineage>
        <taxon>Eukaryota</taxon>
        <taxon>Metazoa</taxon>
        <taxon>Spiralia</taxon>
        <taxon>Lophotrochozoa</taxon>
        <taxon>Mollusca</taxon>
        <taxon>Gastropoda</taxon>
        <taxon>Heterobranchia</taxon>
        <taxon>Euthyneura</taxon>
        <taxon>Panpulmonata</taxon>
        <taxon>Hygrophila</taxon>
        <taxon>Lymnaeoidea</taxon>
        <taxon>Planorbidae</taxon>
        <taxon>Biomphalaria</taxon>
    </lineage>
</organism>
<evidence type="ECO:0000313" key="7">
    <source>
        <dbReference type="EMBL" id="KAK0048255.1"/>
    </source>
</evidence>
<sequence length="442" mass="47325">MADQGNSGQAPSFASLSQPGMNPMTGSGDALAPIFPPQNFDVPDISFSNSVSPNAAFNHSLFNPGQMFSATAQQQQHYPEVPSPSGHAMSGLAVGQQQASYFPPPSNSPPGTSSSEDSDDLPLAQLAKRGLNAGAVAGSPSGQVIDSTSLENSPISGTKKTKANKKKKKKDPNEPQKPVSAYALFFRDTQATIKGHNPNASFGEVSKIVASMWDQLDPEHKDVYKKKTETAKKQYLKQLAAYRASQVSQSAADESEGSSSPPSVMKHQSNGAMSQGMHPGGPVTQPATNIPASSPMMPQASQMMPQASQMIPHHILQQQHFPQHQMVMAQQGSPSPPLQQQPSPMMQQGSPPAQAYSSPPHGTGPNSYQQPVMDNNMYGYADTGEMEMTYPSCVRSGCGNYAKESPSWDAEYCSNDCVISHCRDIFTKWVASRTDTNSYPVK</sequence>
<dbReference type="SUPFAM" id="SSF47095">
    <property type="entry name" value="HMG-box"/>
    <property type="match status" value="1"/>
</dbReference>
<feature type="compositionally biased region" description="Low complexity" evidence="5">
    <location>
        <begin position="340"/>
        <end position="352"/>
    </location>
</feature>
<evidence type="ECO:0000256" key="5">
    <source>
        <dbReference type="SAM" id="MobiDB-lite"/>
    </source>
</evidence>
<keyword evidence="3 4" id="KW-0539">Nucleus</keyword>
<feature type="region of interest" description="Disordered" evidence="5">
    <location>
        <begin position="323"/>
        <end position="370"/>
    </location>
</feature>
<dbReference type="GO" id="GO:0006357">
    <property type="term" value="P:regulation of transcription by RNA polymerase II"/>
    <property type="evidence" value="ECO:0007669"/>
    <property type="project" value="TreeGrafter"/>
</dbReference>
<protein>
    <submittedName>
        <fullName evidence="7">TOX high mobility group box family member 4-A</fullName>
    </submittedName>
</protein>
<dbReference type="PRINTS" id="PR00886">
    <property type="entry name" value="HIGHMOBLTY12"/>
</dbReference>
<accession>A0AAD8B7P6</accession>
<feature type="domain" description="HMG box" evidence="6">
    <location>
        <begin position="175"/>
        <end position="243"/>
    </location>
</feature>
<feature type="region of interest" description="Disordered" evidence="5">
    <location>
        <begin position="70"/>
        <end position="120"/>
    </location>
</feature>
<dbReference type="GO" id="GO:0031490">
    <property type="term" value="F:chromatin DNA binding"/>
    <property type="evidence" value="ECO:0007669"/>
    <property type="project" value="TreeGrafter"/>
</dbReference>
<feature type="compositionally biased region" description="Polar residues" evidence="5">
    <location>
        <begin position="1"/>
        <end position="20"/>
    </location>
</feature>
<evidence type="ECO:0000256" key="1">
    <source>
        <dbReference type="ARBA" id="ARBA00004123"/>
    </source>
</evidence>
<dbReference type="CDD" id="cd21995">
    <property type="entry name" value="HMG-box_TOX-like"/>
    <property type="match status" value="1"/>
</dbReference>
<keyword evidence="8" id="KW-1185">Reference proteome</keyword>
<feature type="region of interest" description="Disordered" evidence="5">
    <location>
        <begin position="134"/>
        <end position="179"/>
    </location>
</feature>
<comment type="subcellular location">
    <subcellularLocation>
        <location evidence="1">Nucleus</location>
    </subcellularLocation>
</comment>
<keyword evidence="2 4" id="KW-0238">DNA-binding</keyword>
<dbReference type="SMART" id="SM00398">
    <property type="entry name" value="HMG"/>
    <property type="match status" value="1"/>
</dbReference>
<feature type="compositionally biased region" description="Polar residues" evidence="5">
    <location>
        <begin position="247"/>
        <end position="273"/>
    </location>
</feature>
<dbReference type="EMBL" id="JASAOG010000140">
    <property type="protein sequence ID" value="KAK0048255.1"/>
    <property type="molecule type" value="Genomic_DNA"/>
</dbReference>
<name>A0AAD8B7P6_BIOPF</name>
<evidence type="ECO:0000259" key="6">
    <source>
        <dbReference type="PROSITE" id="PS50118"/>
    </source>
</evidence>
<reference evidence="7" key="2">
    <citation type="submission" date="2023-04" db="EMBL/GenBank/DDBJ databases">
        <authorList>
            <person name="Bu L."/>
            <person name="Lu L."/>
            <person name="Laidemitt M.R."/>
            <person name="Zhang S.M."/>
            <person name="Mutuku M."/>
            <person name="Mkoji G."/>
            <person name="Steinauer M."/>
            <person name="Loker E.S."/>
        </authorList>
    </citation>
    <scope>NUCLEOTIDE SEQUENCE</scope>
    <source>
        <strain evidence="7">KasaAsao</strain>
        <tissue evidence="7">Whole Snail</tissue>
    </source>
</reference>
<evidence type="ECO:0000256" key="3">
    <source>
        <dbReference type="ARBA" id="ARBA00023242"/>
    </source>
</evidence>
<dbReference type="PROSITE" id="PS50118">
    <property type="entry name" value="HMG_BOX_2"/>
    <property type="match status" value="1"/>
</dbReference>
<dbReference type="FunFam" id="1.10.30.10:FF:000005">
    <property type="entry name" value="TOX high mobility group box family member 3"/>
    <property type="match status" value="1"/>
</dbReference>
<feature type="region of interest" description="Disordered" evidence="5">
    <location>
        <begin position="1"/>
        <end position="39"/>
    </location>
</feature>
<dbReference type="PANTHER" id="PTHR45781">
    <property type="entry name" value="AGAP000281-PA"/>
    <property type="match status" value="1"/>
</dbReference>
<feature type="DNA-binding region" description="HMG box" evidence="4">
    <location>
        <begin position="175"/>
        <end position="243"/>
    </location>
</feature>
<feature type="region of interest" description="Disordered" evidence="5">
    <location>
        <begin position="247"/>
        <end position="305"/>
    </location>
</feature>
<dbReference type="Gene3D" id="1.10.30.10">
    <property type="entry name" value="High mobility group box domain"/>
    <property type="match status" value="1"/>
</dbReference>
<dbReference type="InterPro" id="IPR009071">
    <property type="entry name" value="HMG_box_dom"/>
</dbReference>
<evidence type="ECO:0000256" key="4">
    <source>
        <dbReference type="PROSITE-ProRule" id="PRU00267"/>
    </source>
</evidence>
<dbReference type="GO" id="GO:0005634">
    <property type="term" value="C:nucleus"/>
    <property type="evidence" value="ECO:0007669"/>
    <property type="project" value="UniProtKB-SubCell"/>
</dbReference>
<dbReference type="InterPro" id="IPR051365">
    <property type="entry name" value="TOX_HMG-box_domain"/>
</dbReference>
<gene>
    <name evidence="7" type="ORF">Bpfe_022338</name>
</gene>
<reference evidence="7" key="1">
    <citation type="journal article" date="2023" name="PLoS Negl. Trop. Dis.">
        <title>A genome sequence for Biomphalaria pfeifferi, the major vector snail for the human-infecting parasite Schistosoma mansoni.</title>
        <authorList>
            <person name="Bu L."/>
            <person name="Lu L."/>
            <person name="Laidemitt M.R."/>
            <person name="Zhang S.M."/>
            <person name="Mutuku M."/>
            <person name="Mkoji G."/>
            <person name="Steinauer M."/>
            <person name="Loker E.S."/>
        </authorList>
    </citation>
    <scope>NUCLEOTIDE SEQUENCE</scope>
    <source>
        <strain evidence="7">KasaAsao</strain>
    </source>
</reference>
<dbReference type="InterPro" id="IPR036910">
    <property type="entry name" value="HMG_box_dom_sf"/>
</dbReference>
<feature type="compositionally biased region" description="Basic residues" evidence="5">
    <location>
        <begin position="159"/>
        <end position="170"/>
    </location>
</feature>
<evidence type="ECO:0000256" key="2">
    <source>
        <dbReference type="ARBA" id="ARBA00023125"/>
    </source>
</evidence>
<feature type="compositionally biased region" description="Low complexity" evidence="5">
    <location>
        <begin position="291"/>
        <end position="305"/>
    </location>
</feature>
<dbReference type="Pfam" id="PF00505">
    <property type="entry name" value="HMG_box"/>
    <property type="match status" value="1"/>
</dbReference>
<proteinExistence type="predicted"/>
<feature type="compositionally biased region" description="Polar residues" evidence="5">
    <location>
        <begin position="140"/>
        <end position="156"/>
    </location>
</feature>
<evidence type="ECO:0000313" key="8">
    <source>
        <dbReference type="Proteomes" id="UP001233172"/>
    </source>
</evidence>